<proteinExistence type="predicted"/>
<reference evidence="3" key="1">
    <citation type="submission" date="2025-08" db="UniProtKB">
        <authorList>
            <consortium name="RefSeq"/>
        </authorList>
    </citation>
    <scope>IDENTIFICATION</scope>
    <source>
        <tissue evidence="3">Whole insect</tissue>
    </source>
</reference>
<feature type="compositionally biased region" description="Basic and acidic residues" evidence="2">
    <location>
        <begin position="393"/>
        <end position="416"/>
    </location>
</feature>
<name>A0A6P7H791_DIAVI</name>
<gene>
    <name evidence="3" type="primary">LOC114347985</name>
</gene>
<evidence type="ECO:0000256" key="1">
    <source>
        <dbReference type="SAM" id="Coils"/>
    </source>
</evidence>
<feature type="compositionally biased region" description="Basic and acidic residues" evidence="2">
    <location>
        <begin position="219"/>
        <end position="263"/>
    </location>
</feature>
<feature type="coiled-coil region" evidence="1">
    <location>
        <begin position="5"/>
        <end position="47"/>
    </location>
</feature>
<evidence type="ECO:0000256" key="2">
    <source>
        <dbReference type="SAM" id="MobiDB-lite"/>
    </source>
</evidence>
<evidence type="ECO:0000313" key="3">
    <source>
        <dbReference type="RefSeq" id="XP_028154427.1"/>
    </source>
</evidence>
<feature type="region of interest" description="Disordered" evidence="2">
    <location>
        <begin position="219"/>
        <end position="277"/>
    </location>
</feature>
<keyword evidence="1" id="KW-0175">Coiled coil</keyword>
<protein>
    <submittedName>
        <fullName evidence="3">Uncharacterized protein LOC114347985</fullName>
    </submittedName>
</protein>
<organism evidence="3">
    <name type="scientific">Diabrotica virgifera virgifera</name>
    <name type="common">western corn rootworm</name>
    <dbReference type="NCBI Taxonomy" id="50390"/>
    <lineage>
        <taxon>Eukaryota</taxon>
        <taxon>Metazoa</taxon>
        <taxon>Ecdysozoa</taxon>
        <taxon>Arthropoda</taxon>
        <taxon>Hexapoda</taxon>
        <taxon>Insecta</taxon>
        <taxon>Pterygota</taxon>
        <taxon>Neoptera</taxon>
        <taxon>Endopterygota</taxon>
        <taxon>Coleoptera</taxon>
        <taxon>Polyphaga</taxon>
        <taxon>Cucujiformia</taxon>
        <taxon>Chrysomeloidea</taxon>
        <taxon>Chrysomelidae</taxon>
        <taxon>Galerucinae</taxon>
        <taxon>Diabroticina</taxon>
        <taxon>Diabroticites</taxon>
        <taxon>Diabrotica</taxon>
    </lineage>
</organism>
<feature type="compositionally biased region" description="Basic and acidic residues" evidence="2">
    <location>
        <begin position="348"/>
        <end position="364"/>
    </location>
</feature>
<sequence length="416" mass="50717">MKEINNCQKKELENLETKFEKALQEDRREIERKMEEMRNQQSSGERREMIIHSTEDVKIRIGGDVEKLHPVIFISNLKKKVRYIGNFETAKETIRNHLKDEASLWFDSKEEELDNWHKFEQKFLNYFWGKIQQIEINKELQNGRYLDRKGISEKNTCTTIIQQCKKLLHYNYSSEQIVEVIARHFEDTLEDHITLQNYKDIDSLCQFLQIREAKMREREIRRSQENYRQRENKDYRDRRQNFRRDYTRREFIPRSENENRDNGRGNYEQRNQQWNKNRYRENQNGRIEITPAHIKKTEVIIKGMNRKIVETDTGVDELSEKHMVIDFKNNTMKITEGKEEEQDILEMDKEHEKRKKDNVDKKQTVEMNLAMKQGQRRKRRKQQKISKNSEAWDSSRKEMRPEEEKEVKPGIPREKR</sequence>
<dbReference type="AlphaFoldDB" id="A0A6P7H791"/>
<feature type="region of interest" description="Disordered" evidence="2">
    <location>
        <begin position="348"/>
        <end position="416"/>
    </location>
</feature>
<dbReference type="RefSeq" id="XP_028154427.1">
    <property type="nucleotide sequence ID" value="XM_028298626.1"/>
</dbReference>
<dbReference type="InParanoid" id="A0A6P7H791"/>
<accession>A0A6P7H791</accession>
<feature type="compositionally biased region" description="Basic residues" evidence="2">
    <location>
        <begin position="374"/>
        <end position="384"/>
    </location>
</feature>